<comment type="caution">
    <text evidence="1">The sequence shown here is derived from an EMBL/GenBank/DDBJ whole genome shotgun (WGS) entry which is preliminary data.</text>
</comment>
<name>A0A9N9CYV8_9GLOM</name>
<reference evidence="1" key="1">
    <citation type="submission" date="2021-06" db="EMBL/GenBank/DDBJ databases">
        <authorList>
            <person name="Kallberg Y."/>
            <person name="Tangrot J."/>
            <person name="Rosling A."/>
        </authorList>
    </citation>
    <scope>NUCLEOTIDE SEQUENCE</scope>
    <source>
        <strain evidence="1">IA702</strain>
    </source>
</reference>
<dbReference type="OrthoDB" id="2434238at2759"/>
<evidence type="ECO:0000313" key="1">
    <source>
        <dbReference type="EMBL" id="CAG8616923.1"/>
    </source>
</evidence>
<evidence type="ECO:0000313" key="2">
    <source>
        <dbReference type="Proteomes" id="UP000789572"/>
    </source>
</evidence>
<dbReference type="AlphaFoldDB" id="A0A9N9CYV8"/>
<feature type="non-terminal residue" evidence="1">
    <location>
        <position position="212"/>
    </location>
</feature>
<organism evidence="1 2">
    <name type="scientific">Paraglomus occultum</name>
    <dbReference type="NCBI Taxonomy" id="144539"/>
    <lineage>
        <taxon>Eukaryota</taxon>
        <taxon>Fungi</taxon>
        <taxon>Fungi incertae sedis</taxon>
        <taxon>Mucoromycota</taxon>
        <taxon>Glomeromycotina</taxon>
        <taxon>Glomeromycetes</taxon>
        <taxon>Paraglomerales</taxon>
        <taxon>Paraglomeraceae</taxon>
        <taxon>Paraglomus</taxon>
    </lineage>
</organism>
<dbReference type="Proteomes" id="UP000789572">
    <property type="component" value="Unassembled WGS sequence"/>
</dbReference>
<keyword evidence="2" id="KW-1185">Reference proteome</keyword>
<protein>
    <submittedName>
        <fullName evidence="1">3922_t:CDS:1</fullName>
    </submittedName>
</protein>
<proteinExistence type="predicted"/>
<gene>
    <name evidence="1" type="ORF">POCULU_LOCUS8231</name>
</gene>
<dbReference type="EMBL" id="CAJVPJ010002257">
    <property type="protein sequence ID" value="CAG8616923.1"/>
    <property type="molecule type" value="Genomic_DNA"/>
</dbReference>
<sequence length="212" mass="24984">MSLFSIQNLYIKHLYTDETTNSTGVPSEYSFQSEFFSVFRSVLSTAFSKYRYRTLVEGKVHDNGNNRRRLDILIHNGDTTPVYGFELEVAPTRTVFRDHVERASQYARLHNTINMFLVTLCPKPRVDYFQENQDMQDTRDRSNTRYNFRDIPTPDYRFNQEEAFVFPENVTPVNVTIEKTDDVWMASLQYRGEGQTDVVYITGSEWQMEFVD</sequence>
<accession>A0A9N9CYV8</accession>